<organism evidence="5 6">
    <name type="scientific">Qipengyuania nanhaisediminis</name>
    <dbReference type="NCBI Taxonomy" id="604088"/>
    <lineage>
        <taxon>Bacteria</taxon>
        <taxon>Pseudomonadati</taxon>
        <taxon>Pseudomonadota</taxon>
        <taxon>Alphaproteobacteria</taxon>
        <taxon>Sphingomonadales</taxon>
        <taxon>Erythrobacteraceae</taxon>
        <taxon>Qipengyuania</taxon>
    </lineage>
</organism>
<feature type="transmembrane region" description="Helical" evidence="3">
    <location>
        <begin position="20"/>
        <end position="44"/>
    </location>
</feature>
<gene>
    <name evidence="5" type="ORF">SAMN04488060_1147</name>
</gene>
<feature type="transmembrane region" description="Helical" evidence="3">
    <location>
        <begin position="119"/>
        <end position="142"/>
    </location>
</feature>
<dbReference type="GO" id="GO:0000271">
    <property type="term" value="P:polysaccharide biosynthetic process"/>
    <property type="evidence" value="ECO:0007669"/>
    <property type="project" value="UniProtKB-KW"/>
</dbReference>
<sequence length="454" mass="50486">MQPDDLVSGVRLLSMESRRVRLYIITFVADLFLLTGIFQLAGQIQVGMSAAGSEAGLMQAMVPIFAVIAIYNRVYSIRGLIEFRYAATRLLFALLVSAFLFIFLLFYLKPDIGPLRGEYSLAVMAVFLSMLGVRGIIALYVAKVLGGRVQNRLVIDDGGPEIVLEKAFRIEVDPDFAIQASSDPERLDALGRNMRSMDRVIVSCLNGRRAAWTKILRAAGVEGEILSETLNELGVLDLVRENNMAFLVVSSGPLGLRSRLIKRSMDLLIGVMTLTILAPVMMIVALAIKLEDGGPFLFVQPRIGHGNRIFKMLKFRSMKVETSDIDGSRSTTPNDARVTKVGKIIRATSIDELPQLFNVLLGEMSLVGPRPHALGSLASDKLFWEIDGEYWQRHALKPGMTGLAQIRGHRGPTDTESQLTNRLQFDLEYIRDWSPWLDLKILVATLWVLVPERP</sequence>
<evidence type="ECO:0000256" key="2">
    <source>
        <dbReference type="ARBA" id="ARBA00023169"/>
    </source>
</evidence>
<keyword evidence="2" id="KW-0270">Exopolysaccharide synthesis</keyword>
<reference evidence="6" key="1">
    <citation type="submission" date="2016-10" db="EMBL/GenBank/DDBJ databases">
        <authorList>
            <person name="Varghese N."/>
            <person name="Submissions S."/>
        </authorList>
    </citation>
    <scope>NUCLEOTIDE SEQUENCE [LARGE SCALE GENOMIC DNA]</scope>
    <source>
        <strain evidence="6">CGMCC 1.7715</strain>
    </source>
</reference>
<protein>
    <submittedName>
        <fullName evidence="5">Sugar transferase involved in LPS biosynthesis (Colanic, teichoic acid)</fullName>
    </submittedName>
</protein>
<dbReference type="Pfam" id="PF02397">
    <property type="entry name" value="Bac_transf"/>
    <property type="match status" value="1"/>
</dbReference>
<comment type="similarity">
    <text evidence="1">Belongs to the bacterial sugar transferase family.</text>
</comment>
<dbReference type="OrthoDB" id="9808602at2"/>
<dbReference type="AlphaFoldDB" id="A0A1I5M689"/>
<proteinExistence type="inferred from homology"/>
<dbReference type="Proteomes" id="UP000199331">
    <property type="component" value="Unassembled WGS sequence"/>
</dbReference>
<evidence type="ECO:0000256" key="1">
    <source>
        <dbReference type="ARBA" id="ARBA00006464"/>
    </source>
</evidence>
<feature type="transmembrane region" description="Helical" evidence="3">
    <location>
        <begin position="56"/>
        <end position="74"/>
    </location>
</feature>
<keyword evidence="3" id="KW-1133">Transmembrane helix</keyword>
<keyword evidence="3" id="KW-0812">Transmembrane</keyword>
<feature type="domain" description="Bacterial sugar transferase" evidence="4">
    <location>
        <begin position="262"/>
        <end position="449"/>
    </location>
</feature>
<evidence type="ECO:0000256" key="3">
    <source>
        <dbReference type="SAM" id="Phobius"/>
    </source>
</evidence>
<dbReference type="GO" id="GO:0016780">
    <property type="term" value="F:phosphotransferase activity, for other substituted phosphate groups"/>
    <property type="evidence" value="ECO:0007669"/>
    <property type="project" value="TreeGrafter"/>
</dbReference>
<feature type="transmembrane region" description="Helical" evidence="3">
    <location>
        <begin position="267"/>
        <end position="288"/>
    </location>
</feature>
<dbReference type="EMBL" id="FOWZ01000002">
    <property type="protein sequence ID" value="SFP05013.1"/>
    <property type="molecule type" value="Genomic_DNA"/>
</dbReference>
<dbReference type="InterPro" id="IPR003362">
    <property type="entry name" value="Bact_transf"/>
</dbReference>
<name>A0A1I5M689_9SPHN</name>
<evidence type="ECO:0000313" key="6">
    <source>
        <dbReference type="Proteomes" id="UP000199331"/>
    </source>
</evidence>
<dbReference type="PANTHER" id="PTHR30576:SF0">
    <property type="entry name" value="UNDECAPRENYL-PHOSPHATE N-ACETYLGALACTOSAMINYL 1-PHOSPHATE TRANSFERASE-RELATED"/>
    <property type="match status" value="1"/>
</dbReference>
<keyword evidence="5" id="KW-0808">Transferase</keyword>
<keyword evidence="3" id="KW-0472">Membrane</keyword>
<feature type="transmembrane region" description="Helical" evidence="3">
    <location>
        <begin position="86"/>
        <end position="107"/>
    </location>
</feature>
<dbReference type="STRING" id="604088.SAMN04488060_1147"/>
<dbReference type="PANTHER" id="PTHR30576">
    <property type="entry name" value="COLANIC BIOSYNTHESIS UDP-GLUCOSE LIPID CARRIER TRANSFERASE"/>
    <property type="match status" value="1"/>
</dbReference>
<keyword evidence="6" id="KW-1185">Reference proteome</keyword>
<accession>A0A1I5M689</accession>
<evidence type="ECO:0000313" key="5">
    <source>
        <dbReference type="EMBL" id="SFP05013.1"/>
    </source>
</evidence>
<evidence type="ECO:0000259" key="4">
    <source>
        <dbReference type="Pfam" id="PF02397"/>
    </source>
</evidence>